<gene>
    <name evidence="1" type="ORF">BLNAU_16365</name>
</gene>
<evidence type="ECO:0000313" key="1">
    <source>
        <dbReference type="EMBL" id="KAK2948727.1"/>
    </source>
</evidence>
<name>A0ABQ9X8E9_9EUKA</name>
<reference evidence="1 2" key="1">
    <citation type="journal article" date="2022" name="bioRxiv">
        <title>Genomics of Preaxostyla Flagellates Illuminates Evolutionary Transitions and the Path Towards Mitochondrial Loss.</title>
        <authorList>
            <person name="Novak L.V.F."/>
            <person name="Treitli S.C."/>
            <person name="Pyrih J."/>
            <person name="Halakuc P."/>
            <person name="Pipaliya S.V."/>
            <person name="Vacek V."/>
            <person name="Brzon O."/>
            <person name="Soukal P."/>
            <person name="Eme L."/>
            <person name="Dacks J.B."/>
            <person name="Karnkowska A."/>
            <person name="Elias M."/>
            <person name="Hampl V."/>
        </authorList>
    </citation>
    <scope>NUCLEOTIDE SEQUENCE [LARGE SCALE GENOMIC DNA]</scope>
    <source>
        <strain evidence="1">NAU3</strain>
        <tissue evidence="1">Gut</tissue>
    </source>
</reference>
<organism evidence="1 2">
    <name type="scientific">Blattamonas nauphoetae</name>
    <dbReference type="NCBI Taxonomy" id="2049346"/>
    <lineage>
        <taxon>Eukaryota</taxon>
        <taxon>Metamonada</taxon>
        <taxon>Preaxostyla</taxon>
        <taxon>Oxymonadida</taxon>
        <taxon>Blattamonas</taxon>
    </lineage>
</organism>
<dbReference type="Proteomes" id="UP001281761">
    <property type="component" value="Unassembled WGS sequence"/>
</dbReference>
<dbReference type="EMBL" id="JARBJD010000170">
    <property type="protein sequence ID" value="KAK2948727.1"/>
    <property type="molecule type" value="Genomic_DNA"/>
</dbReference>
<protein>
    <submittedName>
        <fullName evidence="1">Uncharacterized protein</fullName>
    </submittedName>
</protein>
<comment type="caution">
    <text evidence="1">The sequence shown here is derived from an EMBL/GenBank/DDBJ whole genome shotgun (WGS) entry which is preliminary data.</text>
</comment>
<accession>A0ABQ9X8E9</accession>
<keyword evidence="2" id="KW-1185">Reference proteome</keyword>
<proteinExistence type="predicted"/>
<sequence>MTALNTNISSYPDSPCSDCSAFLNWSEENLETVHEKAVVLRSLVATVKLQPALDDPLEAKAVKFLETVVPNDQSLAEAFLNNPASSSDESLTEFIQSVLVLVSSPYQSIINAAVVIFTSQNRFCFPPDRLALIKADLIPQLLIILDPQSVSYAGMLDIHTCLILNISESVWLATPSGLKHLGIEDHDEQQPIHETVLKQVLIPSEQYIYHLCVNRFSIVDGKQSETFLGLLARLLAISPYYQPKMEFVLHMPVFLTIPSCLTFFENDHAIWYFLYTMNQTQLEWNRTKGTQQQIWQTVHRMLRMEGFEDVIEEKLQNDQNGSNVRWLVAFSIRWNNQQGTNLPRLF</sequence>
<evidence type="ECO:0000313" key="2">
    <source>
        <dbReference type="Proteomes" id="UP001281761"/>
    </source>
</evidence>